<dbReference type="PANTHER" id="PTHR43895">
    <property type="entry name" value="CALCIUM/CALMODULIN-DEPENDENT PROTEIN KINASE KINASE-RELATED"/>
    <property type="match status" value="1"/>
</dbReference>
<name>A0A6A5G4K5_CAERE</name>
<gene>
    <name evidence="10" type="ORF">GCK72_025982</name>
</gene>
<dbReference type="GO" id="GO:0005737">
    <property type="term" value="C:cytoplasm"/>
    <property type="evidence" value="ECO:0007669"/>
    <property type="project" value="TreeGrafter"/>
</dbReference>
<evidence type="ECO:0000256" key="2">
    <source>
        <dbReference type="ARBA" id="ARBA00022679"/>
    </source>
</evidence>
<feature type="compositionally biased region" description="Basic and acidic residues" evidence="8">
    <location>
        <begin position="299"/>
        <end position="311"/>
    </location>
</feature>
<feature type="domain" description="Protein kinase" evidence="9">
    <location>
        <begin position="21"/>
        <end position="275"/>
    </location>
</feature>
<dbReference type="InterPro" id="IPR017441">
    <property type="entry name" value="Protein_kinase_ATP_BS"/>
</dbReference>
<feature type="binding site" evidence="6">
    <location>
        <position position="48"/>
    </location>
    <ligand>
        <name>ATP</name>
        <dbReference type="ChEBI" id="CHEBI:30616"/>
    </ligand>
</feature>
<comment type="similarity">
    <text evidence="7">Belongs to the protein kinase superfamily.</text>
</comment>
<dbReference type="Gene3D" id="1.10.510.10">
    <property type="entry name" value="Transferase(Phosphotransferase) domain 1"/>
    <property type="match status" value="1"/>
</dbReference>
<dbReference type="InterPro" id="IPR008271">
    <property type="entry name" value="Ser/Thr_kinase_AS"/>
</dbReference>
<dbReference type="SUPFAM" id="SSF56112">
    <property type="entry name" value="Protein kinase-like (PK-like)"/>
    <property type="match status" value="1"/>
</dbReference>
<keyword evidence="5 6" id="KW-0067">ATP-binding</keyword>
<proteinExistence type="inferred from homology"/>
<evidence type="ECO:0000256" key="7">
    <source>
        <dbReference type="RuleBase" id="RU000304"/>
    </source>
</evidence>
<feature type="region of interest" description="Disordered" evidence="8">
    <location>
        <begin position="277"/>
        <end position="326"/>
    </location>
</feature>
<dbReference type="GO" id="GO:0005634">
    <property type="term" value="C:nucleus"/>
    <property type="evidence" value="ECO:0007669"/>
    <property type="project" value="TreeGrafter"/>
</dbReference>
<dbReference type="PROSITE" id="PS00108">
    <property type="entry name" value="PROTEIN_KINASE_ST"/>
    <property type="match status" value="1"/>
</dbReference>
<evidence type="ECO:0000256" key="4">
    <source>
        <dbReference type="ARBA" id="ARBA00022777"/>
    </source>
</evidence>
<organism evidence="10 11">
    <name type="scientific">Caenorhabditis remanei</name>
    <name type="common">Caenorhabditis vulgaris</name>
    <dbReference type="NCBI Taxonomy" id="31234"/>
    <lineage>
        <taxon>Eukaryota</taxon>
        <taxon>Metazoa</taxon>
        <taxon>Ecdysozoa</taxon>
        <taxon>Nematoda</taxon>
        <taxon>Chromadorea</taxon>
        <taxon>Rhabditida</taxon>
        <taxon>Rhabditina</taxon>
        <taxon>Rhabditomorpha</taxon>
        <taxon>Rhabditoidea</taxon>
        <taxon>Rhabditidae</taxon>
        <taxon>Peloderinae</taxon>
        <taxon>Caenorhabditis</taxon>
    </lineage>
</organism>
<dbReference type="PANTHER" id="PTHR43895:SF150">
    <property type="entry name" value="SERINE_THREONINE-PROTEIN KINASE STK11"/>
    <property type="match status" value="1"/>
</dbReference>
<dbReference type="Proteomes" id="UP000483820">
    <property type="component" value="Chromosome X"/>
</dbReference>
<dbReference type="GO" id="GO:0030010">
    <property type="term" value="P:establishment of cell polarity"/>
    <property type="evidence" value="ECO:0007669"/>
    <property type="project" value="TreeGrafter"/>
</dbReference>
<dbReference type="InterPro" id="IPR000719">
    <property type="entry name" value="Prot_kinase_dom"/>
</dbReference>
<dbReference type="AlphaFoldDB" id="A0A6A5G4K5"/>
<dbReference type="PROSITE" id="PS50011">
    <property type="entry name" value="PROTEIN_KINASE_DOM"/>
    <property type="match status" value="1"/>
</dbReference>
<dbReference type="GO" id="GO:0006974">
    <property type="term" value="P:DNA damage response"/>
    <property type="evidence" value="ECO:0007669"/>
    <property type="project" value="TreeGrafter"/>
</dbReference>
<dbReference type="InterPro" id="IPR011009">
    <property type="entry name" value="Kinase-like_dom_sf"/>
</dbReference>
<dbReference type="PROSITE" id="PS00107">
    <property type="entry name" value="PROTEIN_KINASE_ATP"/>
    <property type="match status" value="1"/>
</dbReference>
<dbReference type="GO" id="GO:0030111">
    <property type="term" value="P:regulation of Wnt signaling pathway"/>
    <property type="evidence" value="ECO:0007669"/>
    <property type="project" value="TreeGrafter"/>
</dbReference>
<dbReference type="Pfam" id="PF00069">
    <property type="entry name" value="Pkinase"/>
    <property type="match status" value="1"/>
</dbReference>
<dbReference type="GO" id="GO:1901610">
    <property type="term" value="P:positive regulation of vesicle transport along microtubule"/>
    <property type="evidence" value="ECO:0007669"/>
    <property type="project" value="TreeGrafter"/>
</dbReference>
<sequence length="326" mass="36930">MAGYPKDSELFNDIIDGNIKMNEFKNLGKGGFGDVLLYRSKNTTAAIKRVKLGARSKNLMEYNIHNQLHKVGNKHVIGLYDVLKTKDFLYFFMEFAASGDLEQKLVAKGSLPLTLAKEYFTQLINGVAFIHDQGIVHRDLKPGNLFFSSDGTLKIGDFGAATKFRDAKGRNIKVSLFGTKSHWAPEVEAAKKFVDGQPMDIWSCGIILIEMIAGCRPWKVATLPNLKNWISNDLDKTALPWNAIDADVMAFLRNILDVDPETRATIEEIREDKWFSGKDGIENNNGEAEQPKKERKRKIQNEIKTSEENVRKRQRVPKKKFGCLDY</sequence>
<evidence type="ECO:0000259" key="9">
    <source>
        <dbReference type="PROSITE" id="PS50011"/>
    </source>
</evidence>
<dbReference type="EMBL" id="WUAV01000006">
    <property type="protein sequence ID" value="KAF1749514.1"/>
    <property type="molecule type" value="Genomic_DNA"/>
</dbReference>
<evidence type="ECO:0000313" key="10">
    <source>
        <dbReference type="EMBL" id="KAF1749514.1"/>
    </source>
</evidence>
<dbReference type="CTD" id="9826289"/>
<feature type="compositionally biased region" description="Basic residues" evidence="8">
    <location>
        <begin position="312"/>
        <end position="326"/>
    </location>
</feature>
<dbReference type="SMART" id="SM00220">
    <property type="entry name" value="S_TKc"/>
    <property type="match status" value="1"/>
</dbReference>
<dbReference type="KEGG" id="crq:GCK72_025982"/>
<evidence type="ECO:0000256" key="3">
    <source>
        <dbReference type="ARBA" id="ARBA00022741"/>
    </source>
</evidence>
<comment type="caution">
    <text evidence="10">The sequence shown here is derived from an EMBL/GenBank/DDBJ whole genome shotgun (WGS) entry which is preliminary data.</text>
</comment>
<dbReference type="GeneID" id="9826289"/>
<keyword evidence="2" id="KW-0808">Transferase</keyword>
<keyword evidence="1 7" id="KW-0723">Serine/threonine-protein kinase</keyword>
<dbReference type="RefSeq" id="XP_003099992.2">
    <property type="nucleotide sequence ID" value="XM_003099944.2"/>
</dbReference>
<protein>
    <recommendedName>
        <fullName evidence="9">Protein kinase domain-containing protein</fullName>
    </recommendedName>
</protein>
<dbReference type="GO" id="GO:0007165">
    <property type="term" value="P:signal transduction"/>
    <property type="evidence" value="ECO:0007669"/>
    <property type="project" value="TreeGrafter"/>
</dbReference>
<keyword evidence="4" id="KW-0418">Kinase</keyword>
<accession>A0A6A5G4K5</accession>
<evidence type="ECO:0000256" key="5">
    <source>
        <dbReference type="ARBA" id="ARBA00022840"/>
    </source>
</evidence>
<evidence type="ECO:0000256" key="8">
    <source>
        <dbReference type="SAM" id="MobiDB-lite"/>
    </source>
</evidence>
<dbReference type="GO" id="GO:0004674">
    <property type="term" value="F:protein serine/threonine kinase activity"/>
    <property type="evidence" value="ECO:0007669"/>
    <property type="project" value="UniProtKB-KW"/>
</dbReference>
<dbReference type="GO" id="GO:0005524">
    <property type="term" value="F:ATP binding"/>
    <property type="evidence" value="ECO:0007669"/>
    <property type="project" value="UniProtKB-UniRule"/>
</dbReference>
<keyword evidence="3 6" id="KW-0547">Nucleotide-binding</keyword>
<evidence type="ECO:0000256" key="6">
    <source>
        <dbReference type="PROSITE-ProRule" id="PRU10141"/>
    </source>
</evidence>
<evidence type="ECO:0000313" key="11">
    <source>
        <dbReference type="Proteomes" id="UP000483820"/>
    </source>
</evidence>
<reference evidence="10 11" key="1">
    <citation type="submission" date="2019-12" db="EMBL/GenBank/DDBJ databases">
        <title>Chromosome-level assembly of the Caenorhabditis remanei genome.</title>
        <authorList>
            <person name="Teterina A.A."/>
            <person name="Willis J.H."/>
            <person name="Phillips P.C."/>
        </authorList>
    </citation>
    <scope>NUCLEOTIDE SEQUENCE [LARGE SCALE GENOMIC DNA]</scope>
    <source>
        <strain evidence="10 11">PX506</strain>
        <tissue evidence="10">Whole organism</tissue>
    </source>
</reference>
<evidence type="ECO:0000256" key="1">
    <source>
        <dbReference type="ARBA" id="ARBA00022527"/>
    </source>
</evidence>